<organism evidence="2 3">
    <name type="scientific">Streptomyces bobili</name>
    <dbReference type="NCBI Taxonomy" id="67280"/>
    <lineage>
        <taxon>Bacteria</taxon>
        <taxon>Bacillati</taxon>
        <taxon>Actinomycetota</taxon>
        <taxon>Actinomycetes</taxon>
        <taxon>Kitasatosporales</taxon>
        <taxon>Streptomycetaceae</taxon>
        <taxon>Streptomyces</taxon>
    </lineage>
</organism>
<dbReference type="RefSeq" id="WP_328733873.1">
    <property type="nucleotide sequence ID" value="NZ_CP108038.1"/>
</dbReference>
<gene>
    <name evidence="2" type="ORF">OHT53_02185</name>
</gene>
<evidence type="ECO:0000313" key="2">
    <source>
        <dbReference type="EMBL" id="WUN84957.1"/>
    </source>
</evidence>
<dbReference type="NCBIfam" id="NF041216">
    <property type="entry name" value="CU044_2847_fam"/>
    <property type="match status" value="1"/>
</dbReference>
<dbReference type="InterPro" id="IPR045794">
    <property type="entry name" value="Trypco1"/>
</dbReference>
<dbReference type="Pfam" id="PF19493">
    <property type="entry name" value="Trypco1"/>
    <property type="match status" value="1"/>
</dbReference>
<accession>A0ABZ1QQJ5</accession>
<keyword evidence="3" id="KW-1185">Reference proteome</keyword>
<proteinExistence type="predicted"/>
<reference evidence="2" key="1">
    <citation type="submission" date="2022-10" db="EMBL/GenBank/DDBJ databases">
        <title>The complete genomes of actinobacterial strains from the NBC collection.</title>
        <authorList>
            <person name="Joergensen T.S."/>
            <person name="Alvarez Arevalo M."/>
            <person name="Sterndorff E.B."/>
            <person name="Faurdal D."/>
            <person name="Vuksanovic O."/>
            <person name="Mourched A.-S."/>
            <person name="Charusanti P."/>
            <person name="Shaw S."/>
            <person name="Blin K."/>
            <person name="Weber T."/>
        </authorList>
    </citation>
    <scope>NUCLEOTIDE SEQUENCE</scope>
    <source>
        <strain evidence="2">NBC_00302</strain>
    </source>
</reference>
<sequence>MTGPVNEERISVLARIPLDGGGAILVESPHADAGGPVMAGRIGDAVHDVPRRLGEIIEPVTQTARVLMDRLSAAGPSEFEVEFGINLAAEAGAVITRSTVGTHVKVRMVWTRPETGAPDTPPARPA</sequence>
<evidence type="ECO:0000259" key="1">
    <source>
        <dbReference type="Pfam" id="PF19493"/>
    </source>
</evidence>
<protein>
    <recommendedName>
        <fullName evidence="1">Trypsin-co-occurring domain-containing protein</fullName>
    </recommendedName>
</protein>
<evidence type="ECO:0000313" key="3">
    <source>
        <dbReference type="Proteomes" id="UP001432071"/>
    </source>
</evidence>
<dbReference type="EMBL" id="CP108038">
    <property type="protein sequence ID" value="WUN84957.1"/>
    <property type="molecule type" value="Genomic_DNA"/>
</dbReference>
<feature type="domain" description="Trypsin-co-occurring" evidence="1">
    <location>
        <begin position="16"/>
        <end position="112"/>
    </location>
</feature>
<name>A0ABZ1QQJ5_9ACTN</name>
<dbReference type="Proteomes" id="UP001432071">
    <property type="component" value="Chromosome"/>
</dbReference>
<dbReference type="GeneID" id="93759734"/>